<proteinExistence type="predicted"/>
<dbReference type="AlphaFoldDB" id="A0A2R6WKP3"/>
<accession>A0A2R6WKP3</accession>
<dbReference type="Proteomes" id="UP000244005">
    <property type="component" value="Unassembled WGS sequence"/>
</dbReference>
<evidence type="ECO:0000313" key="1">
    <source>
        <dbReference type="EMBL" id="PTQ34412.1"/>
    </source>
</evidence>
<dbReference type="EMBL" id="KZ772752">
    <property type="protein sequence ID" value="PTQ34412.1"/>
    <property type="molecule type" value="Genomic_DNA"/>
</dbReference>
<keyword evidence="2" id="KW-1185">Reference proteome</keyword>
<organism evidence="1 2">
    <name type="scientific">Marchantia polymorpha</name>
    <name type="common">Common liverwort</name>
    <name type="synonym">Marchantia aquatica</name>
    <dbReference type="NCBI Taxonomy" id="3197"/>
    <lineage>
        <taxon>Eukaryota</taxon>
        <taxon>Viridiplantae</taxon>
        <taxon>Streptophyta</taxon>
        <taxon>Embryophyta</taxon>
        <taxon>Marchantiophyta</taxon>
        <taxon>Marchantiopsida</taxon>
        <taxon>Marchantiidae</taxon>
        <taxon>Marchantiales</taxon>
        <taxon>Marchantiaceae</taxon>
        <taxon>Marchantia</taxon>
    </lineage>
</organism>
<name>A0A2R6WKP3_MARPO</name>
<gene>
    <name evidence="1" type="ORF">MARPO_0080s0033</name>
</gene>
<protein>
    <submittedName>
        <fullName evidence="1">Uncharacterized protein</fullName>
    </submittedName>
</protein>
<sequence>MRCKFFELQTCCTETCGIVFSSELWRSEDIVTNFFCKNRVTCRDLEEIERRCSKRPISRARVKFVHRFAASVLGIVGCEPE</sequence>
<reference evidence="2" key="1">
    <citation type="journal article" date="2017" name="Cell">
        <title>Insights into land plant evolution garnered from the Marchantia polymorpha genome.</title>
        <authorList>
            <person name="Bowman J.L."/>
            <person name="Kohchi T."/>
            <person name="Yamato K.T."/>
            <person name="Jenkins J."/>
            <person name="Shu S."/>
            <person name="Ishizaki K."/>
            <person name="Yamaoka S."/>
            <person name="Nishihama R."/>
            <person name="Nakamura Y."/>
            <person name="Berger F."/>
            <person name="Adam C."/>
            <person name="Aki S.S."/>
            <person name="Althoff F."/>
            <person name="Araki T."/>
            <person name="Arteaga-Vazquez M.A."/>
            <person name="Balasubrmanian S."/>
            <person name="Barry K."/>
            <person name="Bauer D."/>
            <person name="Boehm C.R."/>
            <person name="Briginshaw L."/>
            <person name="Caballero-Perez J."/>
            <person name="Catarino B."/>
            <person name="Chen F."/>
            <person name="Chiyoda S."/>
            <person name="Chovatia M."/>
            <person name="Davies K.M."/>
            <person name="Delmans M."/>
            <person name="Demura T."/>
            <person name="Dierschke T."/>
            <person name="Dolan L."/>
            <person name="Dorantes-Acosta A.E."/>
            <person name="Eklund D.M."/>
            <person name="Florent S.N."/>
            <person name="Flores-Sandoval E."/>
            <person name="Fujiyama A."/>
            <person name="Fukuzawa H."/>
            <person name="Galik B."/>
            <person name="Grimanelli D."/>
            <person name="Grimwood J."/>
            <person name="Grossniklaus U."/>
            <person name="Hamada T."/>
            <person name="Haseloff J."/>
            <person name="Hetherington A.J."/>
            <person name="Higo A."/>
            <person name="Hirakawa Y."/>
            <person name="Hundley H.N."/>
            <person name="Ikeda Y."/>
            <person name="Inoue K."/>
            <person name="Inoue S.I."/>
            <person name="Ishida S."/>
            <person name="Jia Q."/>
            <person name="Kakita M."/>
            <person name="Kanazawa T."/>
            <person name="Kawai Y."/>
            <person name="Kawashima T."/>
            <person name="Kennedy M."/>
            <person name="Kinose K."/>
            <person name="Kinoshita T."/>
            <person name="Kohara Y."/>
            <person name="Koide E."/>
            <person name="Komatsu K."/>
            <person name="Kopischke S."/>
            <person name="Kubo M."/>
            <person name="Kyozuka J."/>
            <person name="Lagercrantz U."/>
            <person name="Lin S.S."/>
            <person name="Lindquist E."/>
            <person name="Lipzen A.M."/>
            <person name="Lu C.W."/>
            <person name="De Luna E."/>
            <person name="Martienssen R.A."/>
            <person name="Minamino N."/>
            <person name="Mizutani M."/>
            <person name="Mizutani M."/>
            <person name="Mochizuki N."/>
            <person name="Monte I."/>
            <person name="Mosher R."/>
            <person name="Nagasaki H."/>
            <person name="Nakagami H."/>
            <person name="Naramoto S."/>
            <person name="Nishitani K."/>
            <person name="Ohtani M."/>
            <person name="Okamoto T."/>
            <person name="Okumura M."/>
            <person name="Phillips J."/>
            <person name="Pollak B."/>
            <person name="Reinders A."/>
            <person name="Rovekamp M."/>
            <person name="Sano R."/>
            <person name="Sawa S."/>
            <person name="Schmid M.W."/>
            <person name="Shirakawa M."/>
            <person name="Solano R."/>
            <person name="Spunde A."/>
            <person name="Suetsugu N."/>
            <person name="Sugano S."/>
            <person name="Sugiyama A."/>
            <person name="Sun R."/>
            <person name="Suzuki Y."/>
            <person name="Takenaka M."/>
            <person name="Takezawa D."/>
            <person name="Tomogane H."/>
            <person name="Tsuzuki M."/>
            <person name="Ueda T."/>
            <person name="Umeda M."/>
            <person name="Ward J.M."/>
            <person name="Watanabe Y."/>
            <person name="Yazaki K."/>
            <person name="Yokoyama R."/>
            <person name="Yoshitake Y."/>
            <person name="Yotsui I."/>
            <person name="Zachgo S."/>
            <person name="Schmutz J."/>
        </authorList>
    </citation>
    <scope>NUCLEOTIDE SEQUENCE [LARGE SCALE GENOMIC DNA]</scope>
    <source>
        <strain evidence="2">Tak-1</strain>
    </source>
</reference>
<evidence type="ECO:0000313" key="2">
    <source>
        <dbReference type="Proteomes" id="UP000244005"/>
    </source>
</evidence>